<protein>
    <submittedName>
        <fullName evidence="5">AraC family transcriptional regulator</fullName>
    </submittedName>
</protein>
<reference evidence="5" key="2">
    <citation type="submission" date="2021-04" db="EMBL/GenBank/DDBJ databases">
        <authorList>
            <person name="Gilroy R."/>
        </authorList>
    </citation>
    <scope>NUCLEOTIDE SEQUENCE</scope>
    <source>
        <strain evidence="5">USAMLcec3-2134</strain>
    </source>
</reference>
<evidence type="ECO:0000256" key="1">
    <source>
        <dbReference type="ARBA" id="ARBA00023015"/>
    </source>
</evidence>
<dbReference type="PROSITE" id="PS01124">
    <property type="entry name" value="HTH_ARAC_FAMILY_2"/>
    <property type="match status" value="1"/>
</dbReference>
<dbReference type="GO" id="GO:0003700">
    <property type="term" value="F:DNA-binding transcription factor activity"/>
    <property type="evidence" value="ECO:0007669"/>
    <property type="project" value="InterPro"/>
</dbReference>
<reference evidence="5" key="1">
    <citation type="journal article" date="2021" name="PeerJ">
        <title>Extensive microbial diversity within the chicken gut microbiome revealed by metagenomics and culture.</title>
        <authorList>
            <person name="Gilroy R."/>
            <person name="Ravi A."/>
            <person name="Getino M."/>
            <person name="Pursley I."/>
            <person name="Horton D.L."/>
            <person name="Alikhan N.F."/>
            <person name="Baker D."/>
            <person name="Gharbi K."/>
            <person name="Hall N."/>
            <person name="Watson M."/>
            <person name="Adriaenssens E.M."/>
            <person name="Foster-Nyarko E."/>
            <person name="Jarju S."/>
            <person name="Secka A."/>
            <person name="Antonio M."/>
            <person name="Oren A."/>
            <person name="Chaudhuri R.R."/>
            <person name="La Ragione R."/>
            <person name="Hildebrand F."/>
            <person name="Pallen M.J."/>
        </authorList>
    </citation>
    <scope>NUCLEOTIDE SEQUENCE</scope>
    <source>
        <strain evidence="5">USAMLcec3-2134</strain>
    </source>
</reference>
<keyword evidence="1" id="KW-0805">Transcription regulation</keyword>
<dbReference type="InterPro" id="IPR020449">
    <property type="entry name" value="Tscrpt_reg_AraC-type_HTH"/>
</dbReference>
<dbReference type="Pfam" id="PF02311">
    <property type="entry name" value="AraC_binding"/>
    <property type="match status" value="1"/>
</dbReference>
<feature type="domain" description="HTH araC/xylS-type" evidence="4">
    <location>
        <begin position="173"/>
        <end position="271"/>
    </location>
</feature>
<evidence type="ECO:0000256" key="3">
    <source>
        <dbReference type="ARBA" id="ARBA00023163"/>
    </source>
</evidence>
<dbReference type="SUPFAM" id="SSF46689">
    <property type="entry name" value="Homeodomain-like"/>
    <property type="match status" value="2"/>
</dbReference>
<dbReference type="EMBL" id="DWXE01000027">
    <property type="protein sequence ID" value="HJB91367.1"/>
    <property type="molecule type" value="Genomic_DNA"/>
</dbReference>
<dbReference type="InterPro" id="IPR037923">
    <property type="entry name" value="HTH-like"/>
</dbReference>
<dbReference type="GO" id="GO:0043565">
    <property type="term" value="F:sequence-specific DNA binding"/>
    <property type="evidence" value="ECO:0007669"/>
    <property type="project" value="InterPro"/>
</dbReference>
<dbReference type="InterPro" id="IPR018060">
    <property type="entry name" value="HTH_AraC"/>
</dbReference>
<evidence type="ECO:0000256" key="2">
    <source>
        <dbReference type="ARBA" id="ARBA00023125"/>
    </source>
</evidence>
<organism evidence="5 6">
    <name type="scientific">Candidatus Eisenbergiella merdigallinarum</name>
    <dbReference type="NCBI Taxonomy" id="2838552"/>
    <lineage>
        <taxon>Bacteria</taxon>
        <taxon>Bacillati</taxon>
        <taxon>Bacillota</taxon>
        <taxon>Clostridia</taxon>
        <taxon>Lachnospirales</taxon>
        <taxon>Lachnospiraceae</taxon>
        <taxon>Eisenbergiella</taxon>
    </lineage>
</organism>
<dbReference type="PANTHER" id="PTHR43280:SF2">
    <property type="entry name" value="HTH-TYPE TRANSCRIPTIONAL REGULATOR EXSA"/>
    <property type="match status" value="1"/>
</dbReference>
<keyword evidence="3" id="KW-0804">Transcription</keyword>
<keyword evidence="2" id="KW-0238">DNA-binding</keyword>
<dbReference type="InterPro" id="IPR003313">
    <property type="entry name" value="AraC-bd"/>
</dbReference>
<proteinExistence type="predicted"/>
<evidence type="ECO:0000313" key="6">
    <source>
        <dbReference type="Proteomes" id="UP000886883"/>
    </source>
</evidence>
<dbReference type="InterPro" id="IPR009057">
    <property type="entry name" value="Homeodomain-like_sf"/>
</dbReference>
<sequence>MTESLLLQTRLRELTVNLERVHLLSCDENWRCDRFVAPYSSIGLILEGEGTMRADGDEIHPSRSQLYLLPAGTTQSFFTDPHRPYRKYYCHFTAACPGGGLFELLRFPLCVDAADFQTAAGLFGRMIRAWNGQDPLSCIRASQAVLDLLVYYMECCPAGSILPSRSELDSPLSRAARFAEDHLDQSVTVAKMAEVAGYHPAHFTRLFQQWMGLSPVQFIIRKKTEAAIRQLTATSLPISSIAESLGFGSQFYFSNFFKKQTGMTPSEYRSAFSRPHS</sequence>
<name>A0A9D2MR62_9FIRM</name>
<evidence type="ECO:0000313" key="5">
    <source>
        <dbReference type="EMBL" id="HJB91367.1"/>
    </source>
</evidence>
<dbReference type="Gene3D" id="1.10.10.60">
    <property type="entry name" value="Homeodomain-like"/>
    <property type="match status" value="2"/>
</dbReference>
<dbReference type="Pfam" id="PF12833">
    <property type="entry name" value="HTH_18"/>
    <property type="match status" value="1"/>
</dbReference>
<dbReference type="Proteomes" id="UP000886883">
    <property type="component" value="Unassembled WGS sequence"/>
</dbReference>
<dbReference type="PANTHER" id="PTHR43280">
    <property type="entry name" value="ARAC-FAMILY TRANSCRIPTIONAL REGULATOR"/>
    <property type="match status" value="1"/>
</dbReference>
<dbReference type="SMART" id="SM00342">
    <property type="entry name" value="HTH_ARAC"/>
    <property type="match status" value="1"/>
</dbReference>
<evidence type="ECO:0000259" key="4">
    <source>
        <dbReference type="PROSITE" id="PS01124"/>
    </source>
</evidence>
<gene>
    <name evidence="5" type="ORF">H9763_07855</name>
</gene>
<dbReference type="SUPFAM" id="SSF51215">
    <property type="entry name" value="Regulatory protein AraC"/>
    <property type="match status" value="1"/>
</dbReference>
<accession>A0A9D2MR62</accession>
<dbReference type="PRINTS" id="PR00032">
    <property type="entry name" value="HTHARAC"/>
</dbReference>
<dbReference type="AlphaFoldDB" id="A0A9D2MR62"/>
<comment type="caution">
    <text evidence="5">The sequence shown here is derived from an EMBL/GenBank/DDBJ whole genome shotgun (WGS) entry which is preliminary data.</text>
</comment>